<gene>
    <name evidence="11" type="ORF">GEAMG1_2613</name>
</gene>
<evidence type="ECO:0000256" key="2">
    <source>
        <dbReference type="ARBA" id="ARBA00022598"/>
    </source>
</evidence>
<dbReference type="InterPro" id="IPR005481">
    <property type="entry name" value="BC-like_N"/>
</dbReference>
<feature type="domain" description="ATP-grasp" evidence="9">
    <location>
        <begin position="231"/>
        <end position="476"/>
    </location>
</feature>
<evidence type="ECO:0000256" key="3">
    <source>
        <dbReference type="ARBA" id="ARBA00022741"/>
    </source>
</evidence>
<feature type="domain" description="Lipoyl-binding" evidence="8">
    <location>
        <begin position="845"/>
        <end position="933"/>
    </location>
</feature>
<dbReference type="InterPro" id="IPR005479">
    <property type="entry name" value="CPAse_ATP-bd"/>
</dbReference>
<feature type="domain" description="Biotin carboxylation" evidence="10">
    <location>
        <begin position="34"/>
        <end position="617"/>
    </location>
</feature>
<accession>A0ABN8HK97</accession>
<dbReference type="SUPFAM" id="SSF56059">
    <property type="entry name" value="Glutathione synthetase ATP-binding domain-like"/>
    <property type="match status" value="1"/>
</dbReference>
<evidence type="ECO:0000313" key="12">
    <source>
        <dbReference type="Proteomes" id="UP001295463"/>
    </source>
</evidence>
<dbReference type="CDD" id="cd06850">
    <property type="entry name" value="biotinyl_domain"/>
    <property type="match status" value="1"/>
</dbReference>
<dbReference type="InterPro" id="IPR051602">
    <property type="entry name" value="ACC_Biotin_Carboxylase"/>
</dbReference>
<dbReference type="SUPFAM" id="SSF51230">
    <property type="entry name" value="Single hybrid motif"/>
    <property type="match status" value="1"/>
</dbReference>
<keyword evidence="2" id="KW-0436">Ligase</keyword>
<dbReference type="PANTHER" id="PTHR48095">
    <property type="entry name" value="PYRUVATE CARBOXYLASE SUBUNIT A"/>
    <property type="match status" value="1"/>
</dbReference>
<keyword evidence="4 6" id="KW-0067">ATP-binding</keyword>
<dbReference type="Pfam" id="PF00289">
    <property type="entry name" value="Biotin_carb_N"/>
    <property type="match status" value="1"/>
</dbReference>
<feature type="coiled-coil region" evidence="7">
    <location>
        <begin position="377"/>
        <end position="404"/>
    </location>
</feature>
<dbReference type="PROSITE" id="PS50975">
    <property type="entry name" value="ATP_GRASP"/>
    <property type="match status" value="1"/>
</dbReference>
<reference evidence="11 12" key="1">
    <citation type="submission" date="2022-03" db="EMBL/GenBank/DDBJ databases">
        <authorList>
            <person name="Koch H."/>
        </authorList>
    </citation>
    <scope>NUCLEOTIDE SEQUENCE [LARGE SCALE GENOMIC DNA]</scope>
    <source>
        <strain evidence="11 12">G1</strain>
    </source>
</reference>
<dbReference type="InterPro" id="IPR000089">
    <property type="entry name" value="Biotin_lipoyl"/>
</dbReference>
<dbReference type="InterPro" id="IPR005482">
    <property type="entry name" value="Biotin_COase_C"/>
</dbReference>
<evidence type="ECO:0000256" key="1">
    <source>
        <dbReference type="ARBA" id="ARBA00001953"/>
    </source>
</evidence>
<dbReference type="SMART" id="SM00878">
    <property type="entry name" value="Biotin_carb_C"/>
    <property type="match status" value="1"/>
</dbReference>
<dbReference type="SUPFAM" id="SSF51246">
    <property type="entry name" value="Rudiment single hybrid motif"/>
    <property type="match status" value="1"/>
</dbReference>
<evidence type="ECO:0000259" key="10">
    <source>
        <dbReference type="PROSITE" id="PS50979"/>
    </source>
</evidence>
<dbReference type="InterPro" id="IPR011761">
    <property type="entry name" value="ATP-grasp"/>
</dbReference>
<evidence type="ECO:0000256" key="5">
    <source>
        <dbReference type="ARBA" id="ARBA00023267"/>
    </source>
</evidence>
<dbReference type="InterPro" id="IPR011764">
    <property type="entry name" value="Biotin_carboxylation_dom"/>
</dbReference>
<dbReference type="InterPro" id="IPR011053">
    <property type="entry name" value="Single_hybrid_motif"/>
</dbReference>
<evidence type="ECO:0000256" key="4">
    <source>
        <dbReference type="ARBA" id="ARBA00022840"/>
    </source>
</evidence>
<keyword evidence="7" id="KW-0175">Coiled coil</keyword>
<dbReference type="RefSeq" id="WP_305733200.1">
    <property type="nucleotide sequence ID" value="NZ_OW150024.1"/>
</dbReference>
<name>A0ABN8HK97_9BACT</name>
<dbReference type="PROSITE" id="PS00188">
    <property type="entry name" value="BIOTIN"/>
    <property type="match status" value="1"/>
</dbReference>
<sequence length="962" mass="107652">MSQTNDLYLNNPLIHRDRRLGASDSEWVRSFACEDLKPLIVCRGPIRKEALDVFGEMGMTHVGILLSEKDSIVYPNALSPELRQIKNPENVHRVPDYTGASKEERVERIGQIIQIAKDNGYDSIFAGYGFMAEDEEFVAAIENAGLTFIGPNSRTQADAGKKDEAKRTALQVGVSVTPGINNVTARTLVKKYNSRDKLLGLVKSHGLAVDTAVLNDKKLSLEDLADEILYASYEKGLDLYTIEELSAQVQYEVEQMFKEYPGSRIRLKAIGGGGGKGQRILGASLLTLKKATDAQIKEAASEAPTLVREVLNEVKANGVGDNKNVLVELNIEQTRHNEIQLLGNGEWCITMGGRDCSLQMHEQKLLEVSVTQEGLALAIAQAKKAGKKSEVAALESDLKVLKRMEEDAAKFGAAVGLDSASTFECIVDRDRYYFMEVNTRIQVEHRVSELCYSLKFTNPKDKNDYFIVESLVEAMALLARHKKRVPKPERIPRFGASVEARLNATDASLSPHAGGIIRYWSKPVEGEIRDDQGISMVNPDTGLFMRYRVAGAYDSNIALILTKGQDRLESYREMSRVLGSTSLRGTDLGTNLEFQYGLTNWFIGQNVMAKPTTRFVVPYLTMIGLLKEEAQKLDTVYAFLQMKKAYAKKVAEEFPDDPKQGKEISAILDRKGLLVTRPMDRLLEDPHLLSGWLSVNRKNFSIEKGKVVWHDNPFVILADTYRYLNMQWNPAFPAAEVIWEHDDELLQTGLRFYTTLSERLKLGLHEFDKLKVLLSKDKPQAGFSADEWSKIQSAHAGFEIGLELLGMLFVVAENTGFWELRVEEDLEVTIPDRLHEVDLQARMKKVLVPPPATKADEIVAVCGGMYYGQEAPGLPPFVSEGMHFEKGQPLYIIEVMKMFNTVRAPFSGTIDKIIIQSGDGSIVQKGQPLFKITPDEKFVEIDPEEINRSRREKTLAYLKAVI</sequence>
<dbReference type="InterPro" id="IPR016185">
    <property type="entry name" value="PreATP-grasp_dom_sf"/>
</dbReference>
<dbReference type="PROSITE" id="PS50979">
    <property type="entry name" value="BC"/>
    <property type="match status" value="1"/>
</dbReference>
<dbReference type="Pfam" id="PF02786">
    <property type="entry name" value="CPSase_L_D2"/>
    <property type="match status" value="2"/>
</dbReference>
<dbReference type="PROSITE" id="PS50968">
    <property type="entry name" value="BIOTINYL_LIPOYL"/>
    <property type="match status" value="1"/>
</dbReference>
<dbReference type="Proteomes" id="UP001295463">
    <property type="component" value="Chromosome"/>
</dbReference>
<protein>
    <submittedName>
        <fullName evidence="11">Carbamoyl-phosphate synthase L chain, ATP binding domain</fullName>
    </submittedName>
</protein>
<dbReference type="Gene3D" id="3.40.50.20">
    <property type="match status" value="1"/>
</dbReference>
<evidence type="ECO:0000256" key="7">
    <source>
        <dbReference type="SAM" id="Coils"/>
    </source>
</evidence>
<evidence type="ECO:0000256" key="6">
    <source>
        <dbReference type="PROSITE-ProRule" id="PRU00409"/>
    </source>
</evidence>
<proteinExistence type="predicted"/>
<organism evidence="11 12">
    <name type="scientific">Trichlorobacter ammonificans</name>
    <dbReference type="NCBI Taxonomy" id="2916410"/>
    <lineage>
        <taxon>Bacteria</taxon>
        <taxon>Pseudomonadati</taxon>
        <taxon>Thermodesulfobacteriota</taxon>
        <taxon>Desulfuromonadia</taxon>
        <taxon>Geobacterales</taxon>
        <taxon>Geobacteraceae</taxon>
        <taxon>Trichlorobacter</taxon>
    </lineage>
</organism>
<evidence type="ECO:0000259" key="8">
    <source>
        <dbReference type="PROSITE" id="PS50968"/>
    </source>
</evidence>
<keyword evidence="3 6" id="KW-0547">Nucleotide-binding</keyword>
<evidence type="ECO:0000313" key="11">
    <source>
        <dbReference type="EMBL" id="CAH2032449.1"/>
    </source>
</evidence>
<dbReference type="InterPro" id="IPR001882">
    <property type="entry name" value="Biotin_BS"/>
</dbReference>
<dbReference type="EMBL" id="OW150024">
    <property type="protein sequence ID" value="CAH2032449.1"/>
    <property type="molecule type" value="Genomic_DNA"/>
</dbReference>
<dbReference type="PANTHER" id="PTHR48095:SF4">
    <property type="entry name" value="BIOTIN CARBOXYL CARRIER PROTEIN OF ACETYL-COA CARBOXYLASE"/>
    <property type="match status" value="1"/>
</dbReference>
<keyword evidence="5" id="KW-0092">Biotin</keyword>
<evidence type="ECO:0000259" key="9">
    <source>
        <dbReference type="PROSITE" id="PS50975"/>
    </source>
</evidence>
<comment type="cofactor">
    <cofactor evidence="1">
        <name>biotin</name>
        <dbReference type="ChEBI" id="CHEBI:57586"/>
    </cofactor>
</comment>
<dbReference type="Gene3D" id="3.30.470.20">
    <property type="entry name" value="ATP-grasp fold, B domain"/>
    <property type="match status" value="1"/>
</dbReference>
<dbReference type="InterPro" id="IPR011054">
    <property type="entry name" value="Rudment_hybrid_motif"/>
</dbReference>
<dbReference type="Pfam" id="PF00364">
    <property type="entry name" value="Biotin_lipoyl"/>
    <property type="match status" value="1"/>
</dbReference>
<keyword evidence="12" id="KW-1185">Reference proteome</keyword>
<dbReference type="Gene3D" id="2.40.50.100">
    <property type="match status" value="1"/>
</dbReference>
<dbReference type="SUPFAM" id="SSF52440">
    <property type="entry name" value="PreATP-grasp domain"/>
    <property type="match status" value="1"/>
</dbReference>
<dbReference type="PROSITE" id="PS00867">
    <property type="entry name" value="CPSASE_2"/>
    <property type="match status" value="1"/>
</dbReference>